<name>A0ACB9P9I9_BAUVA</name>
<dbReference type="EMBL" id="CM039430">
    <property type="protein sequence ID" value="KAI4343610.1"/>
    <property type="molecule type" value="Genomic_DNA"/>
</dbReference>
<dbReference type="Proteomes" id="UP000828941">
    <property type="component" value="Chromosome 5"/>
</dbReference>
<organism evidence="1 2">
    <name type="scientific">Bauhinia variegata</name>
    <name type="common">Purple orchid tree</name>
    <name type="synonym">Phanera variegata</name>
    <dbReference type="NCBI Taxonomy" id="167791"/>
    <lineage>
        <taxon>Eukaryota</taxon>
        <taxon>Viridiplantae</taxon>
        <taxon>Streptophyta</taxon>
        <taxon>Embryophyta</taxon>
        <taxon>Tracheophyta</taxon>
        <taxon>Spermatophyta</taxon>
        <taxon>Magnoliopsida</taxon>
        <taxon>eudicotyledons</taxon>
        <taxon>Gunneridae</taxon>
        <taxon>Pentapetalae</taxon>
        <taxon>rosids</taxon>
        <taxon>fabids</taxon>
        <taxon>Fabales</taxon>
        <taxon>Fabaceae</taxon>
        <taxon>Cercidoideae</taxon>
        <taxon>Cercideae</taxon>
        <taxon>Bauhiniinae</taxon>
        <taxon>Bauhinia</taxon>
    </lineage>
</organism>
<accession>A0ACB9P9I9</accession>
<comment type="caution">
    <text evidence="1">The sequence shown here is derived from an EMBL/GenBank/DDBJ whole genome shotgun (WGS) entry which is preliminary data.</text>
</comment>
<reference evidence="1 2" key="1">
    <citation type="journal article" date="2022" name="DNA Res.">
        <title>Chromosomal-level genome assembly of the orchid tree Bauhinia variegata (Leguminosae; Cercidoideae) supports the allotetraploid origin hypothesis of Bauhinia.</title>
        <authorList>
            <person name="Zhong Y."/>
            <person name="Chen Y."/>
            <person name="Zheng D."/>
            <person name="Pang J."/>
            <person name="Liu Y."/>
            <person name="Luo S."/>
            <person name="Meng S."/>
            <person name="Qian L."/>
            <person name="Wei D."/>
            <person name="Dai S."/>
            <person name="Zhou R."/>
        </authorList>
    </citation>
    <scope>NUCLEOTIDE SEQUENCE [LARGE SCALE GENOMIC DNA]</scope>
    <source>
        <strain evidence="1">BV-YZ2020</strain>
    </source>
</reference>
<keyword evidence="2" id="KW-1185">Reference proteome</keyword>
<proteinExistence type="predicted"/>
<evidence type="ECO:0000313" key="2">
    <source>
        <dbReference type="Proteomes" id="UP000828941"/>
    </source>
</evidence>
<evidence type="ECO:0000313" key="1">
    <source>
        <dbReference type="EMBL" id="KAI4343610.1"/>
    </source>
</evidence>
<gene>
    <name evidence="1" type="ORF">L6164_010942</name>
</gene>
<sequence length="106" mass="11737">MQEYLSCDDYFMAIAFLSDERSKVPIRQVGASLVSQHGIILGIGYRGFPRGCSDDSLPWAKKSNTGNPLETKYPEEVKNSDVTYIASHKLTFIGWGKSKETSAGDE</sequence>
<protein>
    <submittedName>
        <fullName evidence="1">Uncharacterized protein</fullName>
    </submittedName>
</protein>